<dbReference type="PANTHER" id="PTHR28055:SF1">
    <property type="entry name" value="ALTERED INHERITANCE OF MITOCHONDRIA PROTEIN 41, MITOCHONDRIAL"/>
    <property type="match status" value="1"/>
</dbReference>
<name>A0A520LNJ9_9GAMM</name>
<dbReference type="Pfam" id="PF09424">
    <property type="entry name" value="YqeY"/>
    <property type="match status" value="1"/>
</dbReference>
<dbReference type="PANTHER" id="PTHR28055">
    <property type="entry name" value="ALTERED INHERITANCE OF MITOCHONDRIA PROTEIN 41, MITOCHONDRIAL"/>
    <property type="match status" value="1"/>
</dbReference>
<evidence type="ECO:0000313" key="2">
    <source>
        <dbReference type="Proteomes" id="UP000318148"/>
    </source>
</evidence>
<dbReference type="Gene3D" id="1.10.1510.10">
    <property type="entry name" value="Uncharacterised protein YqeY/AIM41 PF09424, N-terminal domain"/>
    <property type="match status" value="1"/>
</dbReference>
<dbReference type="Proteomes" id="UP000318148">
    <property type="component" value="Unassembled WGS sequence"/>
</dbReference>
<reference evidence="1 2" key="1">
    <citation type="submission" date="2019-02" db="EMBL/GenBank/DDBJ databases">
        <title>Prokaryotic population dynamics and viral predation in marine succession experiment using metagenomics: the confinement effect.</title>
        <authorList>
            <person name="Haro-Moreno J.M."/>
            <person name="Rodriguez-Valera F."/>
            <person name="Lopez-Perez M."/>
        </authorList>
    </citation>
    <scope>NUCLEOTIDE SEQUENCE [LARGE SCALE GENOMIC DNA]</scope>
    <source>
        <strain evidence="1">MED-G169</strain>
    </source>
</reference>
<proteinExistence type="predicted"/>
<dbReference type="Gene3D" id="1.10.10.410">
    <property type="match status" value="1"/>
</dbReference>
<accession>A0A520LNJ9</accession>
<dbReference type="InterPro" id="IPR019004">
    <property type="entry name" value="YqeY/Aim41"/>
</dbReference>
<protein>
    <submittedName>
        <fullName evidence="1">GatB/YqeY domain-containing protein</fullName>
    </submittedName>
</protein>
<dbReference type="InterPro" id="IPR042184">
    <property type="entry name" value="YqeY/Aim41_N"/>
</dbReference>
<dbReference type="GO" id="GO:0016884">
    <property type="term" value="F:carbon-nitrogen ligase activity, with glutamine as amido-N-donor"/>
    <property type="evidence" value="ECO:0007669"/>
    <property type="project" value="InterPro"/>
</dbReference>
<gene>
    <name evidence="1" type="ORF">EVB02_00820</name>
</gene>
<sequence length="148" mass="16515">MALKVDITNAMKGAMRARQKDRLKTIRLILSEIKRVEVDERIDIDDSRLVSILAKMIKQRRDSISQYDQAGRTELSEIESNEIEVINEFLPAALSDEEINGLVQKAIAETSASSMKDMGKVMGILRPDIQGRADAGDVSKRVKEALNS</sequence>
<dbReference type="EMBL" id="SHBO01000006">
    <property type="protein sequence ID" value="RZO08165.1"/>
    <property type="molecule type" value="Genomic_DNA"/>
</dbReference>
<comment type="caution">
    <text evidence="1">The sequence shown here is derived from an EMBL/GenBank/DDBJ whole genome shotgun (WGS) entry which is preliminary data.</text>
</comment>
<evidence type="ECO:0000313" key="1">
    <source>
        <dbReference type="EMBL" id="RZO08165.1"/>
    </source>
</evidence>
<dbReference type="InterPro" id="IPR003789">
    <property type="entry name" value="Asn/Gln_tRNA_amidoTrase-B-like"/>
</dbReference>
<dbReference type="AlphaFoldDB" id="A0A520LNJ9"/>
<organism evidence="1 2">
    <name type="scientific">SAR92 clade bacterium</name>
    <dbReference type="NCBI Taxonomy" id="2315479"/>
    <lineage>
        <taxon>Bacteria</taxon>
        <taxon>Pseudomonadati</taxon>
        <taxon>Pseudomonadota</taxon>
        <taxon>Gammaproteobacteria</taxon>
        <taxon>Cellvibrionales</taxon>
        <taxon>Porticoccaceae</taxon>
        <taxon>SAR92 clade</taxon>
    </lineage>
</organism>
<dbReference type="SUPFAM" id="SSF89095">
    <property type="entry name" value="GatB/YqeY motif"/>
    <property type="match status" value="1"/>
</dbReference>
<dbReference type="InterPro" id="IPR023168">
    <property type="entry name" value="GatB_Yqey_C_2"/>
</dbReference>